<dbReference type="EMBL" id="PYLP01000001">
    <property type="protein sequence ID" value="PST42063.1"/>
    <property type="molecule type" value="Genomic_DNA"/>
</dbReference>
<keyword evidence="8 10" id="KW-0472">Membrane</keyword>
<keyword evidence="6 10" id="KW-0812">Transmembrane</keyword>
<evidence type="ECO:0000256" key="5">
    <source>
        <dbReference type="ARBA" id="ARBA00022475"/>
    </source>
</evidence>
<evidence type="ECO:0000256" key="9">
    <source>
        <dbReference type="ARBA" id="ARBA00023251"/>
    </source>
</evidence>
<evidence type="ECO:0000313" key="11">
    <source>
        <dbReference type="EMBL" id="PST42063.1"/>
    </source>
</evidence>
<dbReference type="PIRSF" id="PIRSF006603">
    <property type="entry name" value="DinF"/>
    <property type="match status" value="1"/>
</dbReference>
<feature type="transmembrane region" description="Helical" evidence="10">
    <location>
        <begin position="273"/>
        <end position="297"/>
    </location>
</feature>
<feature type="transmembrane region" description="Helical" evidence="10">
    <location>
        <begin position="12"/>
        <end position="33"/>
    </location>
</feature>
<evidence type="ECO:0000256" key="6">
    <source>
        <dbReference type="ARBA" id="ARBA00022692"/>
    </source>
</evidence>
<keyword evidence="7 10" id="KW-1133">Transmembrane helix</keyword>
<protein>
    <recommendedName>
        <fullName evidence="3">Multidrug export protein MepA</fullName>
    </recommendedName>
</protein>
<sequence>MNKSDKMGTKKILPLLVEFSIPAIIGMLVNAIYNIVDRMFIGNAPELGSVGLAGISICYPVTLVLMAISLMIGMGGATRFSIALGQGKKEDAGMYMGNGLTLTIILGLIFMILGNLFLDPMLKVLGASKTVLPYAESYLSIILYGAVFQCVAMAGNNFSRAQGNPKNAMISQLIGAGFNILFDYILICIFHMGMEGAALATIGGQLLSALWQLAFLFGKRTLITLNMSLLKLNFSVSKQIIQTGIPAFLMQMSNSVLNIILNASLVKYGGDLALSAIGIVTSIQTLILMPITGLMQGQQPLISYNFGARKIDRVKETLKYAIVGATVIAGIGFIAVQFFTKNIVYLFNNEEDVVALCSHALHIWFICLPVIGAQIMCANYFQAIGKIKISSVLNLLRQVIILIPCILILSTIFGLDGIFMAVPIADFSAFVITIVLLSCSLKKEIKMS</sequence>
<feature type="transmembrane region" description="Helical" evidence="10">
    <location>
        <begin position="53"/>
        <end position="74"/>
    </location>
</feature>
<evidence type="ECO:0000256" key="7">
    <source>
        <dbReference type="ARBA" id="ARBA00022989"/>
    </source>
</evidence>
<evidence type="ECO:0000256" key="1">
    <source>
        <dbReference type="ARBA" id="ARBA00004651"/>
    </source>
</evidence>
<proteinExistence type="inferred from homology"/>
<feature type="transmembrane region" description="Helical" evidence="10">
    <location>
        <begin position="393"/>
        <end position="412"/>
    </location>
</feature>
<dbReference type="CDD" id="cd13143">
    <property type="entry name" value="MATE_MepA_like"/>
    <property type="match status" value="1"/>
</dbReference>
<name>A0A2T3G3G3_9FIRM</name>
<keyword evidence="4" id="KW-0813">Transport</keyword>
<dbReference type="GO" id="GO:0005886">
    <property type="term" value="C:plasma membrane"/>
    <property type="evidence" value="ECO:0007669"/>
    <property type="project" value="UniProtKB-SubCell"/>
</dbReference>
<comment type="similarity">
    <text evidence="2">Belongs to the multi antimicrobial extrusion (MATE) (TC 2.A.66.1) family. MepA subfamily.</text>
</comment>
<feature type="transmembrane region" description="Helical" evidence="10">
    <location>
        <begin position="418"/>
        <end position="439"/>
    </location>
</feature>
<dbReference type="NCBIfam" id="TIGR00797">
    <property type="entry name" value="matE"/>
    <property type="match status" value="1"/>
</dbReference>
<feature type="transmembrane region" description="Helical" evidence="10">
    <location>
        <begin position="360"/>
        <end position="381"/>
    </location>
</feature>
<dbReference type="PANTHER" id="PTHR43823">
    <property type="entry name" value="SPORULATION PROTEIN YKVU"/>
    <property type="match status" value="1"/>
</dbReference>
<evidence type="ECO:0000256" key="10">
    <source>
        <dbReference type="SAM" id="Phobius"/>
    </source>
</evidence>
<dbReference type="AlphaFoldDB" id="A0A2T3G3G3"/>
<feature type="transmembrane region" description="Helical" evidence="10">
    <location>
        <begin position="239"/>
        <end position="261"/>
    </location>
</feature>
<dbReference type="Proteomes" id="UP000241201">
    <property type="component" value="Unassembled WGS sequence"/>
</dbReference>
<keyword evidence="9" id="KW-0046">Antibiotic resistance</keyword>
<dbReference type="RefSeq" id="WP_106986859.1">
    <property type="nucleotide sequence ID" value="NZ_JAJCFI010000011.1"/>
</dbReference>
<evidence type="ECO:0000256" key="3">
    <source>
        <dbReference type="ARBA" id="ARBA00022106"/>
    </source>
</evidence>
<keyword evidence="12" id="KW-1185">Reference proteome</keyword>
<comment type="subcellular location">
    <subcellularLocation>
        <location evidence="1">Cell membrane</location>
        <topology evidence="1">Multi-pass membrane protein</topology>
    </subcellularLocation>
</comment>
<dbReference type="GO" id="GO:0015297">
    <property type="term" value="F:antiporter activity"/>
    <property type="evidence" value="ECO:0007669"/>
    <property type="project" value="InterPro"/>
</dbReference>
<comment type="caution">
    <text evidence="11">The sequence shown here is derived from an EMBL/GenBank/DDBJ whole genome shotgun (WGS) entry which is preliminary data.</text>
</comment>
<dbReference type="InterPro" id="IPR045070">
    <property type="entry name" value="MATE_MepA-like"/>
</dbReference>
<feature type="transmembrane region" description="Helical" evidence="10">
    <location>
        <begin position="198"/>
        <end position="218"/>
    </location>
</feature>
<dbReference type="Pfam" id="PF01554">
    <property type="entry name" value="MatE"/>
    <property type="match status" value="2"/>
</dbReference>
<dbReference type="InterPro" id="IPR051327">
    <property type="entry name" value="MATE_MepA_subfamily"/>
</dbReference>
<dbReference type="InterPro" id="IPR002528">
    <property type="entry name" value="MATE_fam"/>
</dbReference>
<keyword evidence="5" id="KW-1003">Cell membrane</keyword>
<accession>A0A2T3G3G3</accession>
<dbReference type="GeneID" id="77469578"/>
<gene>
    <name evidence="11" type="ORF">C7U55_00475</name>
</gene>
<dbReference type="InterPro" id="IPR048279">
    <property type="entry name" value="MdtK-like"/>
</dbReference>
<dbReference type="PANTHER" id="PTHR43823:SF3">
    <property type="entry name" value="MULTIDRUG EXPORT PROTEIN MEPA"/>
    <property type="match status" value="1"/>
</dbReference>
<evidence type="ECO:0000256" key="8">
    <source>
        <dbReference type="ARBA" id="ARBA00023136"/>
    </source>
</evidence>
<feature type="transmembrane region" description="Helical" evidence="10">
    <location>
        <begin position="318"/>
        <end position="340"/>
    </location>
</feature>
<reference evidence="12" key="1">
    <citation type="submission" date="2018-03" db="EMBL/GenBank/DDBJ databases">
        <title>Lachnoclostridium SNUG30370 gen.nov., sp.nov., isolated from human faeces.</title>
        <authorList>
            <person name="Seo B."/>
            <person name="Jeon K."/>
            <person name="Ko G."/>
        </authorList>
    </citation>
    <scope>NUCLEOTIDE SEQUENCE [LARGE SCALE GENOMIC DNA]</scope>
    <source>
        <strain evidence="12">SNUG30370</strain>
    </source>
</reference>
<feature type="transmembrane region" description="Helical" evidence="10">
    <location>
        <begin position="138"/>
        <end position="158"/>
    </location>
</feature>
<feature type="transmembrane region" description="Helical" evidence="10">
    <location>
        <begin position="95"/>
        <end position="118"/>
    </location>
</feature>
<evidence type="ECO:0000256" key="4">
    <source>
        <dbReference type="ARBA" id="ARBA00022448"/>
    </source>
</evidence>
<evidence type="ECO:0000256" key="2">
    <source>
        <dbReference type="ARBA" id="ARBA00008417"/>
    </source>
</evidence>
<evidence type="ECO:0000313" key="12">
    <source>
        <dbReference type="Proteomes" id="UP000241201"/>
    </source>
</evidence>
<dbReference type="GO" id="GO:0046677">
    <property type="term" value="P:response to antibiotic"/>
    <property type="evidence" value="ECO:0007669"/>
    <property type="project" value="UniProtKB-KW"/>
</dbReference>
<dbReference type="GO" id="GO:0042910">
    <property type="term" value="F:xenobiotic transmembrane transporter activity"/>
    <property type="evidence" value="ECO:0007669"/>
    <property type="project" value="InterPro"/>
</dbReference>
<feature type="transmembrane region" description="Helical" evidence="10">
    <location>
        <begin position="170"/>
        <end position="192"/>
    </location>
</feature>
<organism evidence="11 12">
    <name type="scientific">Faecalibacillus faecis</name>
    <dbReference type="NCBI Taxonomy" id="1982628"/>
    <lineage>
        <taxon>Bacteria</taxon>
        <taxon>Bacillati</taxon>
        <taxon>Bacillota</taxon>
        <taxon>Erysipelotrichia</taxon>
        <taxon>Erysipelotrichales</taxon>
        <taxon>Coprobacillaceae</taxon>
        <taxon>Faecalibacillus</taxon>
    </lineage>
</organism>